<sequence length="763" mass="84151">MGEQLVCKLNPTADLVRKQLSQLKDQWHTLKQAAASQSKVLGGARNLQEFNRKVDRLEVWIKEKQEEEQWLAKFQGENMDRMQLTRRILDLKEDEQLYRTLHEEINHLALKLEKQGKTEGKTISTRRKHINKMWLKVQSLLKDYHKNLQLALEISSFYQQADNIICAINSKRKSVCVRSEQENSGDREVRDIASQVMMLDVTVSQLSKLHPALALRVTQKQGEVKDGWALLQKAVRNEKPALPAPTSPDFTREDGNPPTPSREPQCSVGAEAQRIMGKEVKEEQNRLKGYASMAEPGTNRKLANHQEDEMQLKSHAPSVTGNNGTHADDVAGRRLPGAERKQTSQSKLSIPRGNPQPLPQLHPQLHTQLQKFTLSADKTLSWLKDNVAMATQICCTASLDGFEAAKQCQAALEEEILSNRARIEVVKKEGRGLVRARHPGSMKIEEFLGQLEALWEELKRRHRKNVLLLQESERLSLEAMHVLVELDGLESWLQTVEMSVQRRSLAPDPEAVSAAERESSLLEREVSGRGVRLRTLRQQVDKLRSRRHFHTQQLPARLEQVEEKYHSVQCALTQQSSQLQDTRMLTEFLERVELEESQEQQGSCYGDLAQALHSDSGTAASLLGLQGGRGVGVGVGAPHGEHGRSCGGAAGGRGDAERHGEGERPLTVPGAGPSRAIEPALLPDSEDRPAPVPRRPAERGHQAGGVRHGCEVRAGTLRAGRPTGTAGRAGDGLYADEGGGGGDDEAGGPSGGAVPREGAGAGG</sequence>
<feature type="region of interest" description="Disordered" evidence="3">
    <location>
        <begin position="236"/>
        <end position="298"/>
    </location>
</feature>
<dbReference type="GO" id="GO:0003779">
    <property type="term" value="F:actin binding"/>
    <property type="evidence" value="ECO:0007669"/>
    <property type="project" value="UniProtKB-KW"/>
</dbReference>
<dbReference type="InterPro" id="IPR018159">
    <property type="entry name" value="Spectrin/alpha-actinin"/>
</dbReference>
<evidence type="ECO:0000256" key="1">
    <source>
        <dbReference type="ARBA" id="ARBA00022737"/>
    </source>
</evidence>
<dbReference type="SUPFAM" id="SSF46966">
    <property type="entry name" value="Spectrin repeat"/>
    <property type="match status" value="3"/>
</dbReference>
<feature type="compositionally biased region" description="Basic and acidic residues" evidence="3">
    <location>
        <begin position="654"/>
        <end position="664"/>
    </location>
</feature>
<dbReference type="AlphaFoldDB" id="A0AAD7S1X9"/>
<dbReference type="Gene3D" id="1.20.58.60">
    <property type="match status" value="3"/>
</dbReference>
<name>A0AAD7S1X9_9TELE</name>
<keyword evidence="1" id="KW-0677">Repeat</keyword>
<dbReference type="PANTHER" id="PTHR11915">
    <property type="entry name" value="SPECTRIN/FILAMIN RELATED CYTOSKELETAL PROTEIN"/>
    <property type="match status" value="1"/>
</dbReference>
<dbReference type="CDD" id="cd00176">
    <property type="entry name" value="SPEC"/>
    <property type="match status" value="2"/>
</dbReference>
<evidence type="ECO:0000256" key="3">
    <source>
        <dbReference type="SAM" id="MobiDB-lite"/>
    </source>
</evidence>
<organism evidence="4 5">
    <name type="scientific">Aldrovandia affinis</name>
    <dbReference type="NCBI Taxonomy" id="143900"/>
    <lineage>
        <taxon>Eukaryota</taxon>
        <taxon>Metazoa</taxon>
        <taxon>Chordata</taxon>
        <taxon>Craniata</taxon>
        <taxon>Vertebrata</taxon>
        <taxon>Euteleostomi</taxon>
        <taxon>Actinopterygii</taxon>
        <taxon>Neopterygii</taxon>
        <taxon>Teleostei</taxon>
        <taxon>Notacanthiformes</taxon>
        <taxon>Halosauridae</taxon>
        <taxon>Aldrovandia</taxon>
    </lineage>
</organism>
<feature type="compositionally biased region" description="Basic and acidic residues" evidence="3">
    <location>
        <begin position="276"/>
        <end position="286"/>
    </location>
</feature>
<protein>
    <submittedName>
        <fullName evidence="4">Uncharacterized protein</fullName>
    </submittedName>
</protein>
<dbReference type="EMBL" id="JAINUG010000139">
    <property type="protein sequence ID" value="KAJ8393231.1"/>
    <property type="molecule type" value="Genomic_DNA"/>
</dbReference>
<feature type="compositionally biased region" description="Low complexity" evidence="3">
    <location>
        <begin position="713"/>
        <end position="736"/>
    </location>
</feature>
<keyword evidence="5" id="KW-1185">Reference proteome</keyword>
<dbReference type="InterPro" id="IPR002017">
    <property type="entry name" value="Spectrin_repeat"/>
</dbReference>
<evidence type="ECO:0000256" key="2">
    <source>
        <dbReference type="ARBA" id="ARBA00023203"/>
    </source>
</evidence>
<dbReference type="Pfam" id="PF00435">
    <property type="entry name" value="Spectrin"/>
    <property type="match status" value="3"/>
</dbReference>
<keyword evidence="2" id="KW-0009">Actin-binding</keyword>
<evidence type="ECO:0000313" key="4">
    <source>
        <dbReference type="EMBL" id="KAJ8393231.1"/>
    </source>
</evidence>
<feature type="compositionally biased region" description="Basic and acidic residues" evidence="3">
    <location>
        <begin position="685"/>
        <end position="701"/>
    </location>
</feature>
<feature type="region of interest" description="Disordered" evidence="3">
    <location>
        <begin position="336"/>
        <end position="361"/>
    </location>
</feature>
<feature type="region of interest" description="Disordered" evidence="3">
    <location>
        <begin position="637"/>
        <end position="763"/>
    </location>
</feature>
<evidence type="ECO:0000313" key="5">
    <source>
        <dbReference type="Proteomes" id="UP001221898"/>
    </source>
</evidence>
<dbReference type="SMART" id="SM00150">
    <property type="entry name" value="SPEC"/>
    <property type="match status" value="4"/>
</dbReference>
<comment type="caution">
    <text evidence="4">The sequence shown here is derived from an EMBL/GenBank/DDBJ whole genome shotgun (WGS) entry which is preliminary data.</text>
</comment>
<accession>A0AAD7S1X9</accession>
<gene>
    <name evidence="4" type="ORF">AAFF_G00063030</name>
</gene>
<proteinExistence type="predicted"/>
<dbReference type="Proteomes" id="UP001221898">
    <property type="component" value="Unassembled WGS sequence"/>
</dbReference>
<reference evidence="4" key="1">
    <citation type="journal article" date="2023" name="Science">
        <title>Genome structures resolve the early diversification of teleost fishes.</title>
        <authorList>
            <person name="Parey E."/>
            <person name="Louis A."/>
            <person name="Montfort J."/>
            <person name="Bouchez O."/>
            <person name="Roques C."/>
            <person name="Iampietro C."/>
            <person name="Lluch J."/>
            <person name="Castinel A."/>
            <person name="Donnadieu C."/>
            <person name="Desvignes T."/>
            <person name="Floi Bucao C."/>
            <person name="Jouanno E."/>
            <person name="Wen M."/>
            <person name="Mejri S."/>
            <person name="Dirks R."/>
            <person name="Jansen H."/>
            <person name="Henkel C."/>
            <person name="Chen W.J."/>
            <person name="Zahm M."/>
            <person name="Cabau C."/>
            <person name="Klopp C."/>
            <person name="Thompson A.W."/>
            <person name="Robinson-Rechavi M."/>
            <person name="Braasch I."/>
            <person name="Lecointre G."/>
            <person name="Bobe J."/>
            <person name="Postlethwait J.H."/>
            <person name="Berthelot C."/>
            <person name="Roest Crollius H."/>
            <person name="Guiguen Y."/>
        </authorList>
    </citation>
    <scope>NUCLEOTIDE SEQUENCE</scope>
    <source>
        <strain evidence="4">NC1722</strain>
    </source>
</reference>